<evidence type="ECO:0000256" key="1">
    <source>
        <dbReference type="SAM" id="Phobius"/>
    </source>
</evidence>
<keyword evidence="3" id="KW-1185">Reference proteome</keyword>
<dbReference type="HOGENOM" id="CLU_1004932_0_0_1"/>
<organism evidence="2 3">
    <name type="scientific">Collybiopsis luxurians FD-317 M1</name>
    <dbReference type="NCBI Taxonomy" id="944289"/>
    <lineage>
        <taxon>Eukaryota</taxon>
        <taxon>Fungi</taxon>
        <taxon>Dikarya</taxon>
        <taxon>Basidiomycota</taxon>
        <taxon>Agaricomycotina</taxon>
        <taxon>Agaricomycetes</taxon>
        <taxon>Agaricomycetidae</taxon>
        <taxon>Agaricales</taxon>
        <taxon>Marasmiineae</taxon>
        <taxon>Omphalotaceae</taxon>
        <taxon>Collybiopsis</taxon>
        <taxon>Collybiopsis luxurians</taxon>
    </lineage>
</organism>
<sequence>MSVPITAPLINVMAQCVLYGIYVVIFGLAIWTMPQKFNVPSVKKFLFPIIIALFVITTIDIAYDLVLEAYAILYTTSNLTKRPWMIAGLIINEIAFIISDILGDIVLFYRVYAVWGFRKRILFPLALILFVAKASIIIFGVCYANSDFSIGFLEIKMLVTFTAVNAFANISMTLLIAGRIWWISRALQMECTSGLKPGPPRPWHHKTIAIIIESGVIYPIALIVDTGLQLPATSLATISVGLAPTLIAVRVGLGSTYDNQLLSTMGPSAITFSLHNDPQRSTNYVLEEALVSSRSIAEDASPSSVKDAHGKLTEVV</sequence>
<accession>A0A0D0C931</accession>
<feature type="transmembrane region" description="Helical" evidence="1">
    <location>
        <begin position="121"/>
        <end position="146"/>
    </location>
</feature>
<gene>
    <name evidence="2" type="ORF">GYMLUDRAFT_249599</name>
</gene>
<proteinExistence type="predicted"/>
<dbReference type="AlphaFoldDB" id="A0A0D0C931"/>
<evidence type="ECO:0000313" key="2">
    <source>
        <dbReference type="EMBL" id="KIK54457.1"/>
    </source>
</evidence>
<feature type="transmembrane region" description="Helical" evidence="1">
    <location>
        <begin position="158"/>
        <end position="182"/>
    </location>
</feature>
<feature type="transmembrane region" description="Helical" evidence="1">
    <location>
        <begin position="12"/>
        <end position="33"/>
    </location>
</feature>
<feature type="transmembrane region" description="Helical" evidence="1">
    <location>
        <begin position="45"/>
        <end position="63"/>
    </location>
</feature>
<keyword evidence="1" id="KW-1133">Transmembrane helix</keyword>
<keyword evidence="1" id="KW-0812">Transmembrane</keyword>
<keyword evidence="1" id="KW-0472">Membrane</keyword>
<reference evidence="2 3" key="1">
    <citation type="submission" date="2014-04" db="EMBL/GenBank/DDBJ databases">
        <title>Evolutionary Origins and Diversification of the Mycorrhizal Mutualists.</title>
        <authorList>
            <consortium name="DOE Joint Genome Institute"/>
            <consortium name="Mycorrhizal Genomics Consortium"/>
            <person name="Kohler A."/>
            <person name="Kuo A."/>
            <person name="Nagy L.G."/>
            <person name="Floudas D."/>
            <person name="Copeland A."/>
            <person name="Barry K.W."/>
            <person name="Cichocki N."/>
            <person name="Veneault-Fourrey C."/>
            <person name="LaButti K."/>
            <person name="Lindquist E.A."/>
            <person name="Lipzen A."/>
            <person name="Lundell T."/>
            <person name="Morin E."/>
            <person name="Murat C."/>
            <person name="Riley R."/>
            <person name="Ohm R."/>
            <person name="Sun H."/>
            <person name="Tunlid A."/>
            <person name="Henrissat B."/>
            <person name="Grigoriev I.V."/>
            <person name="Hibbett D.S."/>
            <person name="Martin F."/>
        </authorList>
    </citation>
    <scope>NUCLEOTIDE SEQUENCE [LARGE SCALE GENOMIC DNA]</scope>
    <source>
        <strain evidence="2 3">FD-317 M1</strain>
    </source>
</reference>
<feature type="transmembrane region" description="Helical" evidence="1">
    <location>
        <begin position="83"/>
        <end position="109"/>
    </location>
</feature>
<dbReference type="OrthoDB" id="3039972at2759"/>
<name>A0A0D0C931_9AGAR</name>
<protein>
    <submittedName>
        <fullName evidence="2">Uncharacterized protein</fullName>
    </submittedName>
</protein>
<dbReference type="EMBL" id="KN834816">
    <property type="protein sequence ID" value="KIK54457.1"/>
    <property type="molecule type" value="Genomic_DNA"/>
</dbReference>
<evidence type="ECO:0000313" key="3">
    <source>
        <dbReference type="Proteomes" id="UP000053593"/>
    </source>
</evidence>
<dbReference type="Proteomes" id="UP000053593">
    <property type="component" value="Unassembled WGS sequence"/>
</dbReference>